<feature type="region of interest" description="Disordered" evidence="2">
    <location>
        <begin position="1"/>
        <end position="28"/>
    </location>
</feature>
<protein>
    <submittedName>
        <fullName evidence="3">Uncharacterized protein</fullName>
    </submittedName>
</protein>
<feature type="coiled-coil region" evidence="1">
    <location>
        <begin position="177"/>
        <end position="274"/>
    </location>
</feature>
<reference evidence="3 4" key="1">
    <citation type="submission" date="2024-08" db="EMBL/GenBank/DDBJ databases">
        <authorList>
            <person name="Cucini C."/>
            <person name="Frati F."/>
        </authorList>
    </citation>
    <scope>NUCLEOTIDE SEQUENCE [LARGE SCALE GENOMIC DNA]</scope>
</reference>
<proteinExistence type="predicted"/>
<evidence type="ECO:0000313" key="3">
    <source>
        <dbReference type="EMBL" id="CAL8098683.1"/>
    </source>
</evidence>
<feature type="compositionally biased region" description="Basic and acidic residues" evidence="2">
    <location>
        <begin position="1"/>
        <end position="10"/>
    </location>
</feature>
<keyword evidence="1" id="KW-0175">Coiled coil</keyword>
<organism evidence="3 4">
    <name type="scientific">Orchesella dallaii</name>
    <dbReference type="NCBI Taxonomy" id="48710"/>
    <lineage>
        <taxon>Eukaryota</taxon>
        <taxon>Metazoa</taxon>
        <taxon>Ecdysozoa</taxon>
        <taxon>Arthropoda</taxon>
        <taxon>Hexapoda</taxon>
        <taxon>Collembola</taxon>
        <taxon>Entomobryomorpha</taxon>
        <taxon>Entomobryoidea</taxon>
        <taxon>Orchesellidae</taxon>
        <taxon>Orchesellinae</taxon>
        <taxon>Orchesella</taxon>
    </lineage>
</organism>
<evidence type="ECO:0000313" key="4">
    <source>
        <dbReference type="Proteomes" id="UP001642540"/>
    </source>
</evidence>
<name>A0ABP1QGA5_9HEXA</name>
<accession>A0ABP1QGA5</accession>
<keyword evidence="4" id="KW-1185">Reference proteome</keyword>
<feature type="compositionally biased region" description="Polar residues" evidence="2">
    <location>
        <begin position="11"/>
        <end position="28"/>
    </location>
</feature>
<dbReference type="EMBL" id="CAXLJM020000030">
    <property type="protein sequence ID" value="CAL8098683.1"/>
    <property type="molecule type" value="Genomic_DNA"/>
</dbReference>
<dbReference type="Proteomes" id="UP001642540">
    <property type="component" value="Unassembled WGS sequence"/>
</dbReference>
<evidence type="ECO:0000256" key="2">
    <source>
        <dbReference type="SAM" id="MobiDB-lite"/>
    </source>
</evidence>
<comment type="caution">
    <text evidence="3">The sequence shown here is derived from an EMBL/GenBank/DDBJ whole genome shotgun (WGS) entry which is preliminary data.</text>
</comment>
<gene>
    <name evidence="3" type="ORF">ODALV1_LOCUS10022</name>
</gene>
<feature type="compositionally biased region" description="Acidic residues" evidence="2">
    <location>
        <begin position="348"/>
        <end position="357"/>
    </location>
</feature>
<evidence type="ECO:0000256" key="1">
    <source>
        <dbReference type="SAM" id="Coils"/>
    </source>
</evidence>
<sequence>MEPKHERSEKNQALNNTWTSNPGSYQQSTYATQGAEGYLRSVSTRNTGAVAPPPNYGNGNTTLATSTVGGNMAVVPSVPHHQFWETADEIRARTIISNSSNGIMQMLRQKEMEIANQSKLMQQHFSTSEELKKKNRELYENLQGSKSNLACTNMHLNNAQGEIKNLKHSYDHHITVINNLTGENQKLTTERDELSIVATTNSGEITDLKAKLNEIEDKLNDAEARNAGLVEKDNDNMVALGKLKAEKENIELGLKAADEENNNLKSSHDEIANKYETFKSLVEETRSTYTAFKQSAEKLFENLSPNPELNNISFEYGGNDSELFSVPSPLENRNSGEKTTGNKRPFDSDDEPGDLVIDESPSKRKSDEGSWTQF</sequence>
<feature type="region of interest" description="Disordered" evidence="2">
    <location>
        <begin position="323"/>
        <end position="374"/>
    </location>
</feature>
<dbReference type="Gene3D" id="1.10.287.1490">
    <property type="match status" value="1"/>
</dbReference>